<dbReference type="GO" id="GO:0005634">
    <property type="term" value="C:nucleus"/>
    <property type="evidence" value="ECO:0007669"/>
    <property type="project" value="UniProtKB-SubCell"/>
</dbReference>
<evidence type="ECO:0000256" key="11">
    <source>
        <dbReference type="ARBA" id="ARBA00049524"/>
    </source>
</evidence>
<dbReference type="GO" id="GO:0010485">
    <property type="term" value="F:histone H4 acetyltransferase activity"/>
    <property type="evidence" value="ECO:0007669"/>
    <property type="project" value="InterPro"/>
</dbReference>
<dbReference type="PROSITE" id="PS51186">
    <property type="entry name" value="GNAT"/>
    <property type="match status" value="1"/>
</dbReference>
<dbReference type="EC" id="2.3.1.257" evidence="4"/>
<gene>
    <name evidence="13" type="ORF">MERGE_001345</name>
</gene>
<evidence type="ECO:0000256" key="9">
    <source>
        <dbReference type="ARBA" id="ARBA00023315"/>
    </source>
</evidence>
<dbReference type="CDD" id="cd04301">
    <property type="entry name" value="NAT_SF"/>
    <property type="match status" value="1"/>
</dbReference>
<feature type="domain" description="N-acetyltransferase" evidence="12">
    <location>
        <begin position="43"/>
        <end position="174"/>
    </location>
</feature>
<evidence type="ECO:0000259" key="12">
    <source>
        <dbReference type="PROSITE" id="PS51186"/>
    </source>
</evidence>
<keyword evidence="8" id="KW-0539">Nucleus</keyword>
<reference evidence="13" key="1">
    <citation type="submission" date="2020-06" db="EMBL/GenBank/DDBJ databases">
        <title>Genomes of multiple members of Pneumocystis genus reveal paths to human pathogen Pneumocystis jirovecii.</title>
        <authorList>
            <person name="Cisse O.H."/>
            <person name="Ma L."/>
            <person name="Dekker J."/>
            <person name="Khil P."/>
            <person name="Jo J."/>
            <person name="Brenchley J."/>
            <person name="Blair R."/>
            <person name="Pahar B."/>
            <person name="Chabe M."/>
            <person name="Van Rompay K.A."/>
            <person name="Keesler R."/>
            <person name="Sukura A."/>
            <person name="Hirsch V."/>
            <person name="Kutty G."/>
            <person name="Liu Y."/>
            <person name="Peng L."/>
            <person name="Chen J."/>
            <person name="Song J."/>
            <person name="Weissenbacher-Lang C."/>
            <person name="Xu J."/>
            <person name="Upham N.S."/>
            <person name="Stajich J.E."/>
            <person name="Cuomo C.A."/>
            <person name="Cushion M.T."/>
            <person name="Kovacs J.A."/>
        </authorList>
    </citation>
    <scope>NUCLEOTIDE SEQUENCE</scope>
    <source>
        <strain evidence="13">2A</strain>
    </source>
</reference>
<dbReference type="SUPFAM" id="SSF55729">
    <property type="entry name" value="Acyl-CoA N-acyltransferases (Nat)"/>
    <property type="match status" value="1"/>
</dbReference>
<accession>A0A899G6Q3</accession>
<dbReference type="GO" id="GO:1990189">
    <property type="term" value="F:protein N-terminal-serine acetyltransferase activity"/>
    <property type="evidence" value="ECO:0007669"/>
    <property type="project" value="UniProtKB-EC"/>
</dbReference>
<keyword evidence="9" id="KW-0012">Acyltransferase</keyword>
<comment type="similarity">
    <text evidence="3">Belongs to the acetyltransferase family. NAA40 subfamily.</text>
</comment>
<proteinExistence type="inferred from homology"/>
<dbReference type="GO" id="GO:0005737">
    <property type="term" value="C:cytoplasm"/>
    <property type="evidence" value="ECO:0007669"/>
    <property type="project" value="UniProtKB-SubCell"/>
</dbReference>
<dbReference type="Gene3D" id="3.40.630.30">
    <property type="match status" value="1"/>
</dbReference>
<evidence type="ECO:0000313" key="14">
    <source>
        <dbReference type="Proteomes" id="UP000663699"/>
    </source>
</evidence>
<evidence type="ECO:0000256" key="10">
    <source>
        <dbReference type="ARBA" id="ARBA00047821"/>
    </source>
</evidence>
<evidence type="ECO:0000256" key="7">
    <source>
        <dbReference type="ARBA" id="ARBA00022679"/>
    </source>
</evidence>
<sequence length="174" mass="20375">MDSNKDNIVKIANSLCLNGLKNLMPCDKIYNYKNNDIYQVELFDMKNIKKKDIYSCFCLVKENLEEMYKRSSFGWSSRRKLKEMKAKNTKYIIIRKEKEQDIIGFLSYQIVTEVGENVIYCYEIQVLQAYRGFGIGYNLMKMIEDLGVKLGLQKVMLTVFNCNIPALGFYEKMG</sequence>
<name>A0A899G6Q3_9ASCO</name>
<dbReference type="Pfam" id="PF00583">
    <property type="entry name" value="Acetyltransf_1"/>
    <property type="match status" value="1"/>
</dbReference>
<dbReference type="PANTHER" id="PTHR20531:SF1">
    <property type="entry name" value="N-ALPHA-ACETYLTRANSFERASE 40"/>
    <property type="match status" value="1"/>
</dbReference>
<dbReference type="GO" id="GO:0043998">
    <property type="term" value="F:histone H2A acetyltransferase activity"/>
    <property type="evidence" value="ECO:0007669"/>
    <property type="project" value="InterPro"/>
</dbReference>
<dbReference type="InterPro" id="IPR016181">
    <property type="entry name" value="Acyl_CoA_acyltransferase"/>
</dbReference>
<evidence type="ECO:0000256" key="3">
    <source>
        <dbReference type="ARBA" id="ARBA00008870"/>
    </source>
</evidence>
<evidence type="ECO:0000256" key="4">
    <source>
        <dbReference type="ARBA" id="ARBA00012950"/>
    </source>
</evidence>
<evidence type="ECO:0000256" key="8">
    <source>
        <dbReference type="ARBA" id="ARBA00023242"/>
    </source>
</evidence>
<comment type="catalytic activity">
    <reaction evidence="11">
        <text>N-terminal L-seryl-[histone H4] + acetyl-CoA = N-terminal N(alpha)-acetyl-L-seryl-[histone H4] + CoA + H(+)</text>
        <dbReference type="Rhea" id="RHEA:50596"/>
        <dbReference type="Rhea" id="RHEA-COMP:12740"/>
        <dbReference type="Rhea" id="RHEA-COMP:12743"/>
        <dbReference type="ChEBI" id="CHEBI:15378"/>
        <dbReference type="ChEBI" id="CHEBI:57287"/>
        <dbReference type="ChEBI" id="CHEBI:57288"/>
        <dbReference type="ChEBI" id="CHEBI:64738"/>
        <dbReference type="ChEBI" id="CHEBI:83690"/>
        <dbReference type="EC" id="2.3.1.257"/>
    </reaction>
</comment>
<dbReference type="AlphaFoldDB" id="A0A899G6Q3"/>
<dbReference type="EMBL" id="CP054546">
    <property type="protein sequence ID" value="QSL66958.1"/>
    <property type="molecule type" value="Genomic_DNA"/>
</dbReference>
<protein>
    <recommendedName>
        <fullName evidence="5">N-alpha-acetyltransferase 40</fullName>
        <ecNumber evidence="4">2.3.1.257</ecNumber>
    </recommendedName>
</protein>
<evidence type="ECO:0000313" key="13">
    <source>
        <dbReference type="EMBL" id="QSL66958.1"/>
    </source>
</evidence>
<evidence type="ECO:0000256" key="1">
    <source>
        <dbReference type="ARBA" id="ARBA00004123"/>
    </source>
</evidence>
<evidence type="ECO:0000256" key="6">
    <source>
        <dbReference type="ARBA" id="ARBA00022490"/>
    </source>
</evidence>
<organism evidence="13 14">
    <name type="scientific">Pneumocystis wakefieldiae</name>
    <dbReference type="NCBI Taxonomy" id="38082"/>
    <lineage>
        <taxon>Eukaryota</taxon>
        <taxon>Fungi</taxon>
        <taxon>Dikarya</taxon>
        <taxon>Ascomycota</taxon>
        <taxon>Taphrinomycotina</taxon>
        <taxon>Pneumocystomycetes</taxon>
        <taxon>Pneumocystaceae</taxon>
        <taxon>Pneumocystis</taxon>
    </lineage>
</organism>
<keyword evidence="7" id="KW-0808">Transferase</keyword>
<dbReference type="OrthoDB" id="424551at2759"/>
<evidence type="ECO:0000256" key="2">
    <source>
        <dbReference type="ARBA" id="ARBA00004496"/>
    </source>
</evidence>
<keyword evidence="6" id="KW-0963">Cytoplasm</keyword>
<dbReference type="InterPro" id="IPR000182">
    <property type="entry name" value="GNAT_dom"/>
</dbReference>
<evidence type="ECO:0000256" key="5">
    <source>
        <dbReference type="ARBA" id="ARBA00015043"/>
    </source>
</evidence>
<dbReference type="Proteomes" id="UP000663699">
    <property type="component" value="Chromosome 15"/>
</dbReference>
<comment type="subcellular location">
    <subcellularLocation>
        <location evidence="2">Cytoplasm</location>
    </subcellularLocation>
    <subcellularLocation>
        <location evidence="1">Nucleus</location>
    </subcellularLocation>
</comment>
<comment type="catalytic activity">
    <reaction evidence="10">
        <text>N-terminal L-seryl-[histone H2A] + acetyl-CoA = N-terminal N(alpha)-acetyl-L-seryl-[histone H2A] + CoA + H(+)</text>
        <dbReference type="Rhea" id="RHEA:50600"/>
        <dbReference type="Rhea" id="RHEA-COMP:12742"/>
        <dbReference type="Rhea" id="RHEA-COMP:12744"/>
        <dbReference type="ChEBI" id="CHEBI:15378"/>
        <dbReference type="ChEBI" id="CHEBI:57287"/>
        <dbReference type="ChEBI" id="CHEBI:57288"/>
        <dbReference type="ChEBI" id="CHEBI:64738"/>
        <dbReference type="ChEBI" id="CHEBI:83690"/>
        <dbReference type="EC" id="2.3.1.257"/>
    </reaction>
</comment>
<dbReference type="PANTHER" id="PTHR20531">
    <property type="entry name" value="N-ALPHA-ACETYLTRANSFERASE 40"/>
    <property type="match status" value="1"/>
</dbReference>
<dbReference type="InterPro" id="IPR039949">
    <property type="entry name" value="NAA40"/>
</dbReference>
<keyword evidence="14" id="KW-1185">Reference proteome</keyword>